<dbReference type="Pfam" id="PF10494">
    <property type="entry name" value="Stk19"/>
    <property type="match status" value="1"/>
</dbReference>
<dbReference type="PANTHER" id="PTHR15243:SF0">
    <property type="entry name" value="SERINE_THREONINE-PROTEIN KINASE 19"/>
    <property type="match status" value="1"/>
</dbReference>
<protein>
    <recommendedName>
        <fullName evidence="5">Serine-threonine protein kinase 19</fullName>
    </recommendedName>
</protein>
<accession>A0A151GEW8</accession>
<dbReference type="AlphaFoldDB" id="A0A151GEW8"/>
<feature type="compositionally biased region" description="Basic residues" evidence="2">
    <location>
        <begin position="61"/>
        <end position="76"/>
    </location>
</feature>
<evidence type="ECO:0000256" key="1">
    <source>
        <dbReference type="ARBA" id="ARBA00093458"/>
    </source>
</evidence>
<name>A0A151GEW8_DRECN</name>
<dbReference type="GO" id="GO:0046579">
    <property type="term" value="P:positive regulation of Ras protein signal transduction"/>
    <property type="evidence" value="ECO:0007669"/>
    <property type="project" value="TreeGrafter"/>
</dbReference>
<evidence type="ECO:0000256" key="2">
    <source>
        <dbReference type="SAM" id="MobiDB-lite"/>
    </source>
</evidence>
<dbReference type="RefSeq" id="XP_040654975.1">
    <property type="nucleotide sequence ID" value="XM_040804871.1"/>
</dbReference>
<dbReference type="GeneID" id="63720229"/>
<reference evidence="3 4" key="1">
    <citation type="journal article" date="2016" name="Sci. Rep.">
        <title>Insights into Adaptations to a Near-Obligate Nematode Endoparasitic Lifestyle from the Finished Genome of Drechmeria coniospora.</title>
        <authorList>
            <person name="Zhang L."/>
            <person name="Zhou Z."/>
            <person name="Guo Q."/>
            <person name="Fokkens L."/>
            <person name="Miskei M."/>
            <person name="Pocsi I."/>
            <person name="Zhang W."/>
            <person name="Chen M."/>
            <person name="Wang L."/>
            <person name="Sun Y."/>
            <person name="Donzelli B.G."/>
            <person name="Gibson D.M."/>
            <person name="Nelson D.R."/>
            <person name="Luo J.G."/>
            <person name="Rep M."/>
            <person name="Liu H."/>
            <person name="Yang S."/>
            <person name="Wang J."/>
            <person name="Krasnoff S.B."/>
            <person name="Xu Y."/>
            <person name="Molnar I."/>
            <person name="Lin M."/>
        </authorList>
    </citation>
    <scope>NUCLEOTIDE SEQUENCE [LARGE SCALE GENOMIC DNA]</scope>
    <source>
        <strain evidence="3 4">ARSEF 6962</strain>
    </source>
</reference>
<proteinExistence type="inferred from homology"/>
<evidence type="ECO:0008006" key="5">
    <source>
        <dbReference type="Google" id="ProtNLM"/>
    </source>
</evidence>
<keyword evidence="4" id="KW-1185">Reference proteome</keyword>
<gene>
    <name evidence="3" type="ORF">DCS_07586</name>
</gene>
<comment type="similarity">
    <text evidence="1">Belongs to the STK19 family.</text>
</comment>
<comment type="caution">
    <text evidence="3">The sequence shown here is derived from an EMBL/GenBank/DDBJ whole genome shotgun (WGS) entry which is preliminary data.</text>
</comment>
<evidence type="ECO:0000313" key="4">
    <source>
        <dbReference type="Proteomes" id="UP000076580"/>
    </source>
</evidence>
<feature type="compositionally biased region" description="Basic and acidic residues" evidence="2">
    <location>
        <begin position="32"/>
        <end position="41"/>
    </location>
</feature>
<dbReference type="PANTHER" id="PTHR15243">
    <property type="entry name" value="SERINE/THREONINE-PROTEIN KINASE 19"/>
    <property type="match status" value="1"/>
</dbReference>
<sequence length="409" mass="43785">MVAHTRFATLAASDAMVAQPPVIQEMASTDCASDRDFEQKTLHGKKVAMPRRLQPILGKSNRVRKAAPSSSRRKTSKAAEDDGILFPEKLDDVGLTKFLADEVTLRDVIQAMRHVRSHMFTPVPPTGFTSTRTAELLNYRASTPAMVTAGHLNAVLDSPTRTEREVVELVGKGALRKVRVERRSGMGEALIETSALEDMIRTSAGVSDVTAGRFLAFLKANPSEQMLARGQLTNAETDELVRAGFLTSAGHATPGSRLLVRPEDRTTLTSIQHVSRFASGTVSAVGGQNAIHLAGGGGGRGVASSSSASASASTASTSFRIAVPGHGRYLKLAEGAVNWLREALGKTAWGEGTEDWLRERFEDGGLYGARWKEFWGLDWSWLIGEAVGLGIVELFDTGCVGRGVRALGG</sequence>
<feature type="region of interest" description="Disordered" evidence="2">
    <location>
        <begin position="30"/>
        <end position="80"/>
    </location>
</feature>
<dbReference type="InterPro" id="IPR018865">
    <property type="entry name" value="STK19-like"/>
</dbReference>
<dbReference type="InParanoid" id="A0A151GEW8"/>
<organism evidence="3 4">
    <name type="scientific">Drechmeria coniospora</name>
    <name type="common">Nematophagous fungus</name>
    <name type="synonym">Meria coniospora</name>
    <dbReference type="NCBI Taxonomy" id="98403"/>
    <lineage>
        <taxon>Eukaryota</taxon>
        <taxon>Fungi</taxon>
        <taxon>Dikarya</taxon>
        <taxon>Ascomycota</taxon>
        <taxon>Pezizomycotina</taxon>
        <taxon>Sordariomycetes</taxon>
        <taxon>Hypocreomycetidae</taxon>
        <taxon>Hypocreales</taxon>
        <taxon>Ophiocordycipitaceae</taxon>
        <taxon>Drechmeria</taxon>
    </lineage>
</organism>
<dbReference type="EMBL" id="LAYC01000003">
    <property type="protein sequence ID" value="KYK55623.1"/>
    <property type="molecule type" value="Genomic_DNA"/>
</dbReference>
<evidence type="ECO:0000313" key="3">
    <source>
        <dbReference type="EMBL" id="KYK55623.1"/>
    </source>
</evidence>
<dbReference type="Proteomes" id="UP000076580">
    <property type="component" value="Chromosome 03"/>
</dbReference>